<dbReference type="PANTHER" id="PTHR21666">
    <property type="entry name" value="PEPTIDASE-RELATED"/>
    <property type="match status" value="1"/>
</dbReference>
<evidence type="ECO:0000259" key="2">
    <source>
        <dbReference type="Pfam" id="PF01551"/>
    </source>
</evidence>
<feature type="coiled-coil region" evidence="1">
    <location>
        <begin position="88"/>
        <end position="129"/>
    </location>
</feature>
<proteinExistence type="predicted"/>
<dbReference type="InterPro" id="IPR050570">
    <property type="entry name" value="Cell_wall_metabolism_enzyme"/>
</dbReference>
<name>X1J8R0_9ZZZZ</name>
<protein>
    <recommendedName>
        <fullName evidence="2">M23ase beta-sheet core domain-containing protein</fullName>
    </recommendedName>
</protein>
<dbReference type="AlphaFoldDB" id="X1J8R0"/>
<evidence type="ECO:0000256" key="1">
    <source>
        <dbReference type="SAM" id="Coils"/>
    </source>
</evidence>
<dbReference type="Pfam" id="PF01551">
    <property type="entry name" value="Peptidase_M23"/>
    <property type="match status" value="1"/>
</dbReference>
<dbReference type="Gene3D" id="2.70.70.10">
    <property type="entry name" value="Glucose Permease (Domain IIA)"/>
    <property type="match status" value="1"/>
</dbReference>
<evidence type="ECO:0000313" key="3">
    <source>
        <dbReference type="EMBL" id="GAH66148.1"/>
    </source>
</evidence>
<feature type="non-terminal residue" evidence="3">
    <location>
        <position position="266"/>
    </location>
</feature>
<dbReference type="Gene3D" id="6.10.250.3150">
    <property type="match status" value="1"/>
</dbReference>
<keyword evidence="1" id="KW-0175">Coiled coil</keyword>
<dbReference type="GO" id="GO:0004222">
    <property type="term" value="F:metalloendopeptidase activity"/>
    <property type="evidence" value="ECO:0007669"/>
    <property type="project" value="TreeGrafter"/>
</dbReference>
<dbReference type="SUPFAM" id="SSF51261">
    <property type="entry name" value="Duplicated hybrid motif"/>
    <property type="match status" value="1"/>
</dbReference>
<dbReference type="InterPro" id="IPR011055">
    <property type="entry name" value="Dup_hybrid_motif"/>
</dbReference>
<feature type="domain" description="M23ase beta-sheet core" evidence="2">
    <location>
        <begin position="174"/>
        <end position="264"/>
    </location>
</feature>
<gene>
    <name evidence="3" type="ORF">S03H2_46731</name>
</gene>
<dbReference type="CDD" id="cd12797">
    <property type="entry name" value="M23_peptidase"/>
    <property type="match status" value="1"/>
</dbReference>
<comment type="caution">
    <text evidence="3">The sequence shown here is derived from an EMBL/GenBank/DDBJ whole genome shotgun (WGS) entry which is preliminary data.</text>
</comment>
<dbReference type="PANTHER" id="PTHR21666:SF270">
    <property type="entry name" value="MUREIN HYDROLASE ACTIVATOR ENVC"/>
    <property type="match status" value="1"/>
</dbReference>
<dbReference type="InterPro" id="IPR016047">
    <property type="entry name" value="M23ase_b-sheet_dom"/>
</dbReference>
<reference evidence="3" key="1">
    <citation type="journal article" date="2014" name="Front. Microbiol.">
        <title>High frequency of phylogenetically diverse reductive dehalogenase-homologous genes in deep subseafloor sedimentary metagenomes.</title>
        <authorList>
            <person name="Kawai M."/>
            <person name="Futagami T."/>
            <person name="Toyoda A."/>
            <person name="Takaki Y."/>
            <person name="Nishi S."/>
            <person name="Hori S."/>
            <person name="Arai W."/>
            <person name="Tsubouchi T."/>
            <person name="Morono Y."/>
            <person name="Uchiyama I."/>
            <person name="Ito T."/>
            <person name="Fujiyama A."/>
            <person name="Inagaki F."/>
            <person name="Takami H."/>
        </authorList>
    </citation>
    <scope>NUCLEOTIDE SEQUENCE</scope>
    <source>
        <strain evidence="3">Expedition CK06-06</strain>
    </source>
</reference>
<sequence length="266" mass="30230">YKQGRWHRYQLLMDADSFLQLGRRLYLLERLAAYDSRIIREVETLKKTQEERERLLKEDWGKLEALEQESEREGAFLAVEQKRESRQIEQVRRRRKLALKAVKQLEASVEQMGALIAELEEKILAEQKRVGAPGRLRPAGDFVKLKGRLQWPVRGEILIPYGIVTHPVFKTQTTNHGVDIKAPLGAAVKATAAGRVVYESWMRGYGNFVIISHPEGLTSLYGHLLEAIVGVDQWVVAGQVIARVGESGTFLGPCLHFELRHGRKAS</sequence>
<accession>X1J8R0</accession>
<feature type="non-terminal residue" evidence="3">
    <location>
        <position position="1"/>
    </location>
</feature>
<organism evidence="3">
    <name type="scientific">marine sediment metagenome</name>
    <dbReference type="NCBI Taxonomy" id="412755"/>
    <lineage>
        <taxon>unclassified sequences</taxon>
        <taxon>metagenomes</taxon>
        <taxon>ecological metagenomes</taxon>
    </lineage>
</organism>
<dbReference type="EMBL" id="BARU01029373">
    <property type="protein sequence ID" value="GAH66148.1"/>
    <property type="molecule type" value="Genomic_DNA"/>
</dbReference>